<accession>A4S6S1</accession>
<keyword evidence="6" id="KW-0460">Magnesium</keyword>
<dbReference type="Pfam" id="PF00481">
    <property type="entry name" value="PP2C"/>
    <property type="match status" value="1"/>
</dbReference>
<evidence type="ECO:0000313" key="13">
    <source>
        <dbReference type="Proteomes" id="UP000001568"/>
    </source>
</evidence>
<evidence type="ECO:0000256" key="2">
    <source>
        <dbReference type="ARBA" id="ARBA00001946"/>
    </source>
</evidence>
<sequence length="384" mass="41754">MDATRREVASERAYALSARFAARVAWCCQEGCYPHKDHHVNQDACATWEGREMAHEEAVIDGEGNDAVARRETGRVLVGVFDGHGKHGEECAQIARATFAETLARETRGGAALRDGYARTFEAVNAVVCKEMGENASFSGSTAITALFDDEGVVRVGNVGDSRCVVGVERAAGVAVGNRHTRRWEVRDLTHDQTCFRADERARMKAEATSPMTFATIGMVLGETEAHEDFGDGEPGSDEEYCDDPPRVFMAGYRFPGCAFTRSIGDTVGKSLGVSATPEMSEFDLNAEPSTRCVVVASDGVFEFMSSAETMAIAEKFYEENMPGAAERAAHAIVRAAFSRWQEHDERADDITAVVTFIYPLDSDTSTATVVVNDMDDALNKLLL</sequence>
<dbReference type="Proteomes" id="UP000001568">
    <property type="component" value="Chromosome 21"/>
</dbReference>
<evidence type="ECO:0000313" key="11">
    <source>
        <dbReference type="EMBL" id="ABO99435.1"/>
    </source>
</evidence>
<evidence type="ECO:0000256" key="9">
    <source>
        <dbReference type="RuleBase" id="RU003465"/>
    </source>
</evidence>
<keyword evidence="5 9" id="KW-0378">Hydrolase</keyword>
<evidence type="ECO:0000256" key="3">
    <source>
        <dbReference type="ARBA" id="ARBA00013081"/>
    </source>
</evidence>
<evidence type="ECO:0000256" key="1">
    <source>
        <dbReference type="ARBA" id="ARBA00001936"/>
    </source>
</evidence>
<dbReference type="PROSITE" id="PS01032">
    <property type="entry name" value="PPM_1"/>
    <property type="match status" value="1"/>
</dbReference>
<dbReference type="Gene3D" id="3.60.40.10">
    <property type="entry name" value="PPM-type phosphatase domain"/>
    <property type="match status" value="1"/>
</dbReference>
<proteinExistence type="inferred from homology"/>
<dbReference type="RefSeq" id="XP_001422813.1">
    <property type="nucleotide sequence ID" value="XM_001422776.1"/>
</dbReference>
<comment type="cofactor">
    <cofactor evidence="2">
        <name>Mg(2+)</name>
        <dbReference type="ChEBI" id="CHEBI:18420"/>
    </cofactor>
</comment>
<dbReference type="SMART" id="SM00332">
    <property type="entry name" value="PP2Cc"/>
    <property type="match status" value="1"/>
</dbReference>
<evidence type="ECO:0000256" key="4">
    <source>
        <dbReference type="ARBA" id="ARBA00022723"/>
    </source>
</evidence>
<dbReference type="eggNOG" id="KOG0698">
    <property type="taxonomic scope" value="Eukaryota"/>
</dbReference>
<evidence type="ECO:0000256" key="8">
    <source>
        <dbReference type="ARBA" id="ARBA00023211"/>
    </source>
</evidence>
<evidence type="ECO:0000256" key="5">
    <source>
        <dbReference type="ARBA" id="ARBA00022801"/>
    </source>
</evidence>
<dbReference type="Gramene" id="ABO99435">
    <property type="protein sequence ID" value="ABO99435"/>
    <property type="gene ID" value="OSTLU_27219"/>
</dbReference>
<dbReference type="KEGG" id="olu:OSTLU_29690"/>
<dbReference type="EMBL" id="CP000593">
    <property type="protein sequence ID" value="ABO99435.1"/>
    <property type="molecule type" value="Genomic_DNA"/>
</dbReference>
<evidence type="ECO:0000313" key="12">
    <source>
        <dbReference type="EMBL" id="ABP01172.1"/>
    </source>
</evidence>
<protein>
    <recommendedName>
        <fullName evidence="3">protein-serine/threonine phosphatase</fullName>
        <ecNumber evidence="3">3.1.3.16</ecNumber>
    </recommendedName>
</protein>
<name>A4S6S1_OSTLU</name>
<dbReference type="GeneID" id="5005200"/>
<dbReference type="CDD" id="cd00143">
    <property type="entry name" value="PP2Cc"/>
    <property type="match status" value="1"/>
</dbReference>
<dbReference type="Proteomes" id="UP000001568">
    <property type="component" value="Chromosome 13"/>
</dbReference>
<evidence type="ECO:0000256" key="6">
    <source>
        <dbReference type="ARBA" id="ARBA00022842"/>
    </source>
</evidence>
<dbReference type="PANTHER" id="PTHR47992">
    <property type="entry name" value="PROTEIN PHOSPHATASE"/>
    <property type="match status" value="1"/>
</dbReference>
<gene>
    <name evidence="11" type="ORF">OSTLU_27219</name>
    <name evidence="12" type="ORF">OSTLU_29690</name>
</gene>
<evidence type="ECO:0000256" key="7">
    <source>
        <dbReference type="ARBA" id="ARBA00022912"/>
    </source>
</evidence>
<evidence type="ECO:0000259" key="10">
    <source>
        <dbReference type="PROSITE" id="PS51746"/>
    </source>
</evidence>
<keyword evidence="8" id="KW-0464">Manganese</keyword>
<dbReference type="OrthoDB" id="10264738at2759"/>
<dbReference type="KEGG" id="olu:OSTLU_27219"/>
<dbReference type="InterPro" id="IPR015655">
    <property type="entry name" value="PP2C"/>
</dbReference>
<keyword evidence="4" id="KW-0479">Metal-binding</keyword>
<dbReference type="PROSITE" id="PS51746">
    <property type="entry name" value="PPM_2"/>
    <property type="match status" value="1"/>
</dbReference>
<feature type="domain" description="PPM-type phosphatase" evidence="10">
    <location>
        <begin position="12"/>
        <end position="358"/>
    </location>
</feature>
<dbReference type="GO" id="GO:0046872">
    <property type="term" value="F:metal ion binding"/>
    <property type="evidence" value="ECO:0007669"/>
    <property type="project" value="UniProtKB-KW"/>
</dbReference>
<dbReference type="STRING" id="436017.A4S6S1"/>
<dbReference type="HOGENOM" id="CLU_013173_6_5_1"/>
<dbReference type="SUPFAM" id="SSF81606">
    <property type="entry name" value="PP2C-like"/>
    <property type="match status" value="1"/>
</dbReference>
<dbReference type="GO" id="GO:0004722">
    <property type="term" value="F:protein serine/threonine phosphatase activity"/>
    <property type="evidence" value="ECO:0007669"/>
    <property type="project" value="UniProtKB-EC"/>
</dbReference>
<comment type="cofactor">
    <cofactor evidence="1">
        <name>Mn(2+)</name>
        <dbReference type="ChEBI" id="CHEBI:29035"/>
    </cofactor>
</comment>
<dbReference type="GeneID" id="5006961"/>
<dbReference type="EMBL" id="CP000601">
    <property type="protein sequence ID" value="ABP01172.1"/>
    <property type="molecule type" value="Genomic_DNA"/>
</dbReference>
<dbReference type="EC" id="3.1.3.16" evidence="3"/>
<dbReference type="InterPro" id="IPR000222">
    <property type="entry name" value="PP2C_BS"/>
</dbReference>
<dbReference type="OMA" id="HNFRLEY"/>
<keyword evidence="13" id="KW-1185">Reference proteome</keyword>
<organism evidence="11 13">
    <name type="scientific">Ostreococcus lucimarinus (strain CCE9901)</name>
    <dbReference type="NCBI Taxonomy" id="436017"/>
    <lineage>
        <taxon>Eukaryota</taxon>
        <taxon>Viridiplantae</taxon>
        <taxon>Chlorophyta</taxon>
        <taxon>Mamiellophyceae</taxon>
        <taxon>Mamiellales</taxon>
        <taxon>Bathycoccaceae</taxon>
        <taxon>Ostreococcus</taxon>
    </lineage>
</organism>
<dbReference type="RefSeq" id="XP_001421142.1">
    <property type="nucleotide sequence ID" value="XM_001421105.1"/>
</dbReference>
<reference evidence="11 13" key="1">
    <citation type="journal article" date="2007" name="Proc. Natl. Acad. Sci. U.S.A.">
        <title>The tiny eukaryote Ostreococcus provides genomic insights into the paradox of plankton speciation.</title>
        <authorList>
            <person name="Palenik B."/>
            <person name="Grimwood J."/>
            <person name="Aerts A."/>
            <person name="Rouze P."/>
            <person name="Salamov A."/>
            <person name="Putnam N."/>
            <person name="Dupont C."/>
            <person name="Jorgensen R."/>
            <person name="Derelle E."/>
            <person name="Rombauts S."/>
            <person name="Zhou K."/>
            <person name="Otillar R."/>
            <person name="Merchant S.S."/>
            <person name="Podell S."/>
            <person name="Gaasterland T."/>
            <person name="Napoli C."/>
            <person name="Gendler K."/>
            <person name="Manuell A."/>
            <person name="Tai V."/>
            <person name="Vallon O."/>
            <person name="Piganeau G."/>
            <person name="Jancek S."/>
            <person name="Heijde M."/>
            <person name="Jabbari K."/>
            <person name="Bowler C."/>
            <person name="Lohr M."/>
            <person name="Robbens S."/>
            <person name="Werner G."/>
            <person name="Dubchak I."/>
            <person name="Pazour G.J."/>
            <person name="Ren Q."/>
            <person name="Paulsen I."/>
            <person name="Delwiche C."/>
            <person name="Schmutz J."/>
            <person name="Rokhsar D."/>
            <person name="Van de Peer Y."/>
            <person name="Moreau H."/>
            <person name="Grigoriev I.V."/>
        </authorList>
    </citation>
    <scope>NUCLEOTIDE SEQUENCE [LARGE SCALE GENOMIC DNA]</scope>
    <source>
        <strain evidence="11 13">CCE9901</strain>
    </source>
</reference>
<dbReference type="InterPro" id="IPR036457">
    <property type="entry name" value="PPM-type-like_dom_sf"/>
</dbReference>
<dbReference type="InterPro" id="IPR001932">
    <property type="entry name" value="PPM-type_phosphatase-like_dom"/>
</dbReference>
<comment type="similarity">
    <text evidence="9">Belongs to the PP2C family.</text>
</comment>
<dbReference type="AlphaFoldDB" id="A4S6S1"/>
<keyword evidence="7 9" id="KW-0904">Protein phosphatase</keyword>
<dbReference type="Gramene" id="ABP01172">
    <property type="protein sequence ID" value="ABP01172"/>
    <property type="gene ID" value="OSTLU_29690"/>
</dbReference>